<dbReference type="Gene3D" id="2.30.170.40">
    <property type="entry name" value="Ribosomal protein L28/L24"/>
    <property type="match status" value="1"/>
</dbReference>
<organism evidence="5 6">
    <name type="scientific">Candidatus Woykebacteria bacterium RBG_16_43_9</name>
    <dbReference type="NCBI Taxonomy" id="1802596"/>
    <lineage>
        <taxon>Bacteria</taxon>
        <taxon>Candidatus Woykeibacteriota</taxon>
    </lineage>
</organism>
<sequence length="79" mass="9082">MRACDQCGKGIQVGMNVSHSHIRTKKRSFPNLHTFTVGEGSIRRRMHLCTKCLRIVKKEQKEKFDSQKNQKKIEIASPA</sequence>
<dbReference type="InterPro" id="IPR001383">
    <property type="entry name" value="Ribosomal_bL28_bact-type"/>
</dbReference>
<proteinExistence type="inferred from homology"/>
<evidence type="ECO:0000313" key="5">
    <source>
        <dbReference type="EMBL" id="OGY26047.1"/>
    </source>
</evidence>
<dbReference type="SUPFAM" id="SSF143800">
    <property type="entry name" value="L28p-like"/>
    <property type="match status" value="1"/>
</dbReference>
<protein>
    <recommendedName>
        <fullName evidence="4">Large ribosomal subunit protein bL28</fullName>
    </recommendedName>
</protein>
<comment type="similarity">
    <text evidence="1">Belongs to the bacterial ribosomal protein bL28 family.</text>
</comment>
<dbReference type="STRING" id="1802596.A2Z11_04115"/>
<dbReference type="Pfam" id="PF00830">
    <property type="entry name" value="Ribosomal_L28"/>
    <property type="match status" value="1"/>
</dbReference>
<evidence type="ECO:0000256" key="3">
    <source>
        <dbReference type="ARBA" id="ARBA00023274"/>
    </source>
</evidence>
<comment type="caution">
    <text evidence="5">The sequence shown here is derived from an EMBL/GenBank/DDBJ whole genome shotgun (WGS) entry which is preliminary data.</text>
</comment>
<dbReference type="GO" id="GO:1990904">
    <property type="term" value="C:ribonucleoprotein complex"/>
    <property type="evidence" value="ECO:0007669"/>
    <property type="project" value="UniProtKB-KW"/>
</dbReference>
<evidence type="ECO:0000256" key="4">
    <source>
        <dbReference type="ARBA" id="ARBA00035174"/>
    </source>
</evidence>
<evidence type="ECO:0000256" key="2">
    <source>
        <dbReference type="ARBA" id="ARBA00022980"/>
    </source>
</evidence>
<dbReference type="GO" id="GO:0003735">
    <property type="term" value="F:structural constituent of ribosome"/>
    <property type="evidence" value="ECO:0007669"/>
    <property type="project" value="InterPro"/>
</dbReference>
<dbReference type="NCBIfam" id="TIGR00009">
    <property type="entry name" value="L28"/>
    <property type="match status" value="1"/>
</dbReference>
<dbReference type="InterPro" id="IPR026569">
    <property type="entry name" value="Ribosomal_bL28"/>
</dbReference>
<evidence type="ECO:0000256" key="1">
    <source>
        <dbReference type="ARBA" id="ARBA00008760"/>
    </source>
</evidence>
<evidence type="ECO:0000313" key="6">
    <source>
        <dbReference type="Proteomes" id="UP000176389"/>
    </source>
</evidence>
<dbReference type="GO" id="GO:0005840">
    <property type="term" value="C:ribosome"/>
    <property type="evidence" value="ECO:0007669"/>
    <property type="project" value="UniProtKB-KW"/>
</dbReference>
<dbReference type="PANTHER" id="PTHR39080:SF1">
    <property type="entry name" value="LARGE RIBOSOMAL SUBUNIT PROTEIN BL28A"/>
    <property type="match status" value="1"/>
</dbReference>
<dbReference type="InterPro" id="IPR050096">
    <property type="entry name" value="Bacterial_rp_bL28"/>
</dbReference>
<reference evidence="5 6" key="1">
    <citation type="journal article" date="2016" name="Nat. Commun.">
        <title>Thousands of microbial genomes shed light on interconnected biogeochemical processes in an aquifer system.</title>
        <authorList>
            <person name="Anantharaman K."/>
            <person name="Brown C.T."/>
            <person name="Hug L.A."/>
            <person name="Sharon I."/>
            <person name="Castelle C.J."/>
            <person name="Probst A.J."/>
            <person name="Thomas B.C."/>
            <person name="Singh A."/>
            <person name="Wilkins M.J."/>
            <person name="Karaoz U."/>
            <person name="Brodie E.L."/>
            <person name="Williams K.H."/>
            <person name="Hubbard S.S."/>
            <person name="Banfield J.F."/>
        </authorList>
    </citation>
    <scope>NUCLEOTIDE SEQUENCE [LARGE SCALE GENOMIC DNA]</scope>
</reference>
<gene>
    <name evidence="5" type="ORF">A2Z11_04115</name>
</gene>
<dbReference type="AlphaFoldDB" id="A0A1G1WFN5"/>
<accession>A0A1G1WFN5</accession>
<dbReference type="InterPro" id="IPR037147">
    <property type="entry name" value="Ribosomal_bL28_sf"/>
</dbReference>
<dbReference type="InterPro" id="IPR034704">
    <property type="entry name" value="Ribosomal_bL28/bL31-like_sf"/>
</dbReference>
<dbReference type="EMBL" id="MHCS01000033">
    <property type="protein sequence ID" value="OGY26047.1"/>
    <property type="molecule type" value="Genomic_DNA"/>
</dbReference>
<keyword evidence="2 5" id="KW-0689">Ribosomal protein</keyword>
<dbReference type="PANTHER" id="PTHR39080">
    <property type="entry name" value="50S RIBOSOMAL PROTEIN L28"/>
    <property type="match status" value="1"/>
</dbReference>
<keyword evidence="3" id="KW-0687">Ribonucleoprotein</keyword>
<name>A0A1G1WFN5_9BACT</name>
<dbReference type="Proteomes" id="UP000176389">
    <property type="component" value="Unassembled WGS sequence"/>
</dbReference>
<dbReference type="GO" id="GO:0006412">
    <property type="term" value="P:translation"/>
    <property type="evidence" value="ECO:0007669"/>
    <property type="project" value="InterPro"/>
</dbReference>